<name>A0A2T0LV45_9PSEU</name>
<keyword evidence="3" id="KW-0963">Cytoplasm</keyword>
<dbReference type="InterPro" id="IPR025734">
    <property type="entry name" value="EspG"/>
</dbReference>
<evidence type="ECO:0000256" key="1">
    <source>
        <dbReference type="ARBA" id="ARBA00004496"/>
    </source>
</evidence>
<evidence type="ECO:0000313" key="5">
    <source>
        <dbReference type="EMBL" id="PRX47677.1"/>
    </source>
</evidence>
<accession>A0A2T0LV45</accession>
<comment type="caution">
    <text evidence="5">The sequence shown here is derived from an EMBL/GenBank/DDBJ whole genome shotgun (WGS) entry which is preliminary data.</text>
</comment>
<evidence type="ECO:0000256" key="2">
    <source>
        <dbReference type="ARBA" id="ARBA00006411"/>
    </source>
</evidence>
<dbReference type="AlphaFoldDB" id="A0A2T0LV45"/>
<protein>
    <submittedName>
        <fullName evidence="5">ESAT-6 protein secretion system EspG family protein</fullName>
    </submittedName>
</protein>
<comment type="subcellular location">
    <subcellularLocation>
        <location evidence="1">Cytoplasm</location>
    </subcellularLocation>
</comment>
<dbReference type="Pfam" id="PF14011">
    <property type="entry name" value="ESX-1_EspG"/>
    <property type="match status" value="1"/>
</dbReference>
<dbReference type="EMBL" id="PVNH01000005">
    <property type="protein sequence ID" value="PRX47677.1"/>
    <property type="molecule type" value="Genomic_DNA"/>
</dbReference>
<dbReference type="Proteomes" id="UP000238362">
    <property type="component" value="Unassembled WGS sequence"/>
</dbReference>
<organism evidence="5 6">
    <name type="scientific">Prauserella shujinwangii</name>
    <dbReference type="NCBI Taxonomy" id="1453103"/>
    <lineage>
        <taxon>Bacteria</taxon>
        <taxon>Bacillati</taxon>
        <taxon>Actinomycetota</taxon>
        <taxon>Actinomycetes</taxon>
        <taxon>Pseudonocardiales</taxon>
        <taxon>Pseudonocardiaceae</taxon>
        <taxon>Prauserella</taxon>
    </lineage>
</organism>
<evidence type="ECO:0000256" key="4">
    <source>
        <dbReference type="ARBA" id="ARBA00023186"/>
    </source>
</evidence>
<dbReference type="RefSeq" id="WP_106179167.1">
    <property type="nucleotide sequence ID" value="NZ_PVNH01000005.1"/>
</dbReference>
<proteinExistence type="inferred from homology"/>
<keyword evidence="4" id="KW-0143">Chaperone</keyword>
<reference evidence="5 6" key="1">
    <citation type="submission" date="2018-03" db="EMBL/GenBank/DDBJ databases">
        <title>Genomic Encyclopedia of Type Strains, Phase III (KMG-III): the genomes of soil and plant-associated and newly described type strains.</title>
        <authorList>
            <person name="Whitman W."/>
        </authorList>
    </citation>
    <scope>NUCLEOTIDE SEQUENCE [LARGE SCALE GENOMIC DNA]</scope>
    <source>
        <strain evidence="5 6">CGMCC 4.7125</strain>
    </source>
</reference>
<comment type="similarity">
    <text evidence="2">Belongs to the EspG family.</text>
</comment>
<evidence type="ECO:0000313" key="6">
    <source>
        <dbReference type="Proteomes" id="UP000238362"/>
    </source>
</evidence>
<dbReference type="OrthoDB" id="3685017at2"/>
<evidence type="ECO:0000256" key="3">
    <source>
        <dbReference type="ARBA" id="ARBA00022490"/>
    </source>
</evidence>
<gene>
    <name evidence="5" type="ORF">B0I33_105257</name>
</gene>
<sequence>MLDQQVTMTTATLVNLIRRRQAEPHTVLGETPAWYSEEARRAHDQRAHAELAAFGLADGNGIHPGLLATVDAIARPALEYYGWVNGGHEGRPINFTLLAGSAAGEAFVVARDVDKGVVVIVTVRPEELLDNFLAQIPQLPPGRGQQLSVPKSAVVGRRDADREEFELMRTNRPSKEGRDAAELKRILGLHRIGGGSLYVAARNRTGTRHRIDKPVTYIDTGEGRWLTEEVPGAGEPQYLCTPATPQLLQGRLRNAQSRLPVN</sequence>
<keyword evidence="6" id="KW-1185">Reference proteome</keyword>